<dbReference type="Proteomes" id="UP000267096">
    <property type="component" value="Unassembled WGS sequence"/>
</dbReference>
<proteinExistence type="predicted"/>
<feature type="compositionally biased region" description="Polar residues" evidence="1">
    <location>
        <begin position="93"/>
        <end position="117"/>
    </location>
</feature>
<accession>A0A0M3K4Y9</accession>
<feature type="compositionally biased region" description="Low complexity" evidence="1">
    <location>
        <begin position="74"/>
        <end position="84"/>
    </location>
</feature>
<feature type="compositionally biased region" description="Low complexity" evidence="1">
    <location>
        <begin position="332"/>
        <end position="345"/>
    </location>
</feature>
<dbReference type="OrthoDB" id="5865666at2759"/>
<feature type="compositionally biased region" description="Polar residues" evidence="1">
    <location>
        <begin position="500"/>
        <end position="511"/>
    </location>
</feature>
<gene>
    <name evidence="2" type="ORF">ASIM_LOCUS15437</name>
</gene>
<evidence type="ECO:0000313" key="4">
    <source>
        <dbReference type="WBParaSite" id="ASIM_0001603001-mRNA-1"/>
    </source>
</evidence>
<dbReference type="AlphaFoldDB" id="A0A0M3K4Y9"/>
<keyword evidence="3" id="KW-1185">Reference proteome</keyword>
<feature type="compositionally biased region" description="Low complexity" evidence="1">
    <location>
        <begin position="486"/>
        <end position="499"/>
    </location>
</feature>
<sequence length="571" mass="57029">MSRTAVVSSNAKANGTGDHVNTSALSNQYKTAGGVIGVNVSAAGNATGNHTSAIDAKTFGSVGNTSIQGTGNVASSGASSSSSSDIHGEIYGGNQTLTSSQKGTGTGPGDTSASASGDSVIKQGGQNSPYSGINNQANAGATGSLNSSSSVSANQTLTWQSIIEHLVGQAVGHGIGHAQSNVNLNGGNSENGISANGVVSGINTGNGVVSSQTDANATMKNGVHNVSESLVGSVHGSKNTSLVSASNVQSNVSGTSNTVTSFGDAKVNADGYGHASVNSNSQVNALSGTNGANAVSGSANGSNSNVNISNGLQVNNKNGDTIAMGSGQVQGTGSSASNTSLNTNTVYNNDGQASVQVSGKGDATGHNKTYAINIDTNGQLSNPNGVNNTASGGTSGVAHAETSSLKGSSHFTMTANGTDGQSTMTAQGGGVGSSSALTSANMQVNGDRKMNVQGSVSATGARSSVHSLSSLTEKNGVQSLTNFQNATSESQGSSSASASNDHCNTPHQNFIANEVCGPQCNHHHSNATDKRERKKRDEQRVYCCPKSKFTPQYETHEPPKDASMELIEKSN</sequence>
<organism evidence="4">
    <name type="scientific">Anisakis simplex</name>
    <name type="common">Herring worm</name>
    <dbReference type="NCBI Taxonomy" id="6269"/>
    <lineage>
        <taxon>Eukaryota</taxon>
        <taxon>Metazoa</taxon>
        <taxon>Ecdysozoa</taxon>
        <taxon>Nematoda</taxon>
        <taxon>Chromadorea</taxon>
        <taxon>Rhabditida</taxon>
        <taxon>Spirurina</taxon>
        <taxon>Ascaridomorpha</taxon>
        <taxon>Ascaridoidea</taxon>
        <taxon>Anisakidae</taxon>
        <taxon>Anisakis</taxon>
        <taxon>Anisakis simplex complex</taxon>
    </lineage>
</organism>
<feature type="compositionally biased region" description="Basic and acidic residues" evidence="1">
    <location>
        <begin position="526"/>
        <end position="540"/>
    </location>
</feature>
<evidence type="ECO:0000313" key="2">
    <source>
        <dbReference type="EMBL" id="VDK55156.1"/>
    </source>
</evidence>
<dbReference type="WBParaSite" id="ASIM_0001603001-mRNA-1">
    <property type="protein sequence ID" value="ASIM_0001603001-mRNA-1"/>
    <property type="gene ID" value="ASIM_0001603001"/>
</dbReference>
<feature type="region of interest" description="Disordered" evidence="1">
    <location>
        <begin position="326"/>
        <end position="348"/>
    </location>
</feature>
<feature type="compositionally biased region" description="Polar residues" evidence="1">
    <location>
        <begin position="124"/>
        <end position="136"/>
    </location>
</feature>
<feature type="region of interest" description="Disordered" evidence="1">
    <location>
        <begin position="1"/>
        <end position="22"/>
    </location>
</feature>
<evidence type="ECO:0000256" key="1">
    <source>
        <dbReference type="SAM" id="MobiDB-lite"/>
    </source>
</evidence>
<dbReference type="EMBL" id="UYRR01032323">
    <property type="protein sequence ID" value="VDK55156.1"/>
    <property type="molecule type" value="Genomic_DNA"/>
</dbReference>
<reference evidence="4" key="1">
    <citation type="submission" date="2017-02" db="UniProtKB">
        <authorList>
            <consortium name="WormBaseParasite"/>
        </authorList>
    </citation>
    <scope>IDENTIFICATION</scope>
</reference>
<feature type="compositionally biased region" description="Basic and acidic residues" evidence="1">
    <location>
        <begin position="554"/>
        <end position="571"/>
    </location>
</feature>
<feature type="region of interest" description="Disordered" evidence="1">
    <location>
        <begin position="376"/>
        <end position="406"/>
    </location>
</feature>
<evidence type="ECO:0000313" key="3">
    <source>
        <dbReference type="Proteomes" id="UP000267096"/>
    </source>
</evidence>
<name>A0A0M3K4Y9_ANISI</name>
<feature type="compositionally biased region" description="Polar residues" evidence="1">
    <location>
        <begin position="376"/>
        <end position="392"/>
    </location>
</feature>
<feature type="region of interest" description="Disordered" evidence="1">
    <location>
        <begin position="71"/>
        <end position="136"/>
    </location>
</feature>
<feature type="region of interest" description="Disordered" evidence="1">
    <location>
        <begin position="485"/>
        <end position="571"/>
    </location>
</feature>
<reference evidence="2 3" key="2">
    <citation type="submission" date="2018-11" db="EMBL/GenBank/DDBJ databases">
        <authorList>
            <consortium name="Pathogen Informatics"/>
        </authorList>
    </citation>
    <scope>NUCLEOTIDE SEQUENCE [LARGE SCALE GENOMIC DNA]</scope>
</reference>
<protein>
    <submittedName>
        <fullName evidence="4">Autotransporter domain-containing protein</fullName>
    </submittedName>
</protein>